<gene>
    <name evidence="7" type="ORF">DZC72_04745</name>
</gene>
<dbReference type="Gene3D" id="2.60.40.2030">
    <property type="match status" value="2"/>
</dbReference>
<name>A0A426RLL6_9FLAO</name>
<dbReference type="GO" id="GO:0007154">
    <property type="term" value="P:cell communication"/>
    <property type="evidence" value="ECO:0007669"/>
    <property type="project" value="InterPro"/>
</dbReference>
<comment type="caution">
    <text evidence="7">The sequence shown here is derived from an EMBL/GenBank/DDBJ whole genome shotgun (WGS) entry which is preliminary data.</text>
</comment>
<dbReference type="RefSeq" id="WP_125221712.1">
    <property type="nucleotide sequence ID" value="NZ_QUSX01000001.1"/>
</dbReference>
<dbReference type="EMBL" id="QUSX01000001">
    <property type="protein sequence ID" value="RRQ49897.1"/>
    <property type="molecule type" value="Genomic_DNA"/>
</dbReference>
<dbReference type="Proteomes" id="UP000286990">
    <property type="component" value="Unassembled WGS sequence"/>
</dbReference>
<dbReference type="OrthoDB" id="1652165at2"/>
<accession>A0A426RLL6</accession>
<proteinExistence type="predicted"/>
<protein>
    <submittedName>
        <fullName evidence="7">T9SS C-terminal target domain-containing protein</fullName>
    </submittedName>
</protein>
<evidence type="ECO:0000313" key="8">
    <source>
        <dbReference type="Proteomes" id="UP000286990"/>
    </source>
</evidence>
<dbReference type="PANTHER" id="PTHR47566">
    <property type="match status" value="1"/>
</dbReference>
<keyword evidence="8" id="KW-1185">Reference proteome</keyword>
<feature type="domain" description="Calx-beta" evidence="5">
    <location>
        <begin position="759"/>
        <end position="846"/>
    </location>
</feature>
<evidence type="ECO:0000256" key="3">
    <source>
        <dbReference type="ARBA" id="ARBA00022737"/>
    </source>
</evidence>
<evidence type="ECO:0000259" key="5">
    <source>
        <dbReference type="Pfam" id="PF03160"/>
    </source>
</evidence>
<dbReference type="Gene3D" id="3.80.10.10">
    <property type="entry name" value="Ribonuclease Inhibitor"/>
    <property type="match status" value="2"/>
</dbReference>
<sequence length="1674" mass="182098">MKRKLLLLIILIVTTWSYGQYTAIPDPNFEQALIDQGYDSEGGAVDGQILTTDIQNITFLNLTGDPNFNVNQNEIGLGITDLTGIKDFGSLQVLWVQGNDLTVLDVEGMSSLLDIRAFFNDLEQININGLINLEIIGLNVNNLSGINVSTNTSLEIFDIAQNNLLGLDISGLSNLTNMNVQDNPNLSCIQVESAATATSLNGNTNFRKNGATVFSNSCPSIYTQIPDRNFESALISNGIDTQGGIPNGLVLTADISNQTNLDISNQGVTDLTGLEAFTSLEILDVSNNNLNALRLQNLSLIEIYANNTNVAGGEIFFQNVPSGLPLSNVTTLELINNSLGNASSNFSFGGVPNVQTLNISGNNFGTLTLGGQTDYISNLIASNCPNLNNLTGLGSLSQLQELTITNSNFTSLDFTGLDLLSTLRVDNNNFESLNLKDIDDTLTTLNAIGNVNLSCIEVSNVGTAQAQGGWQKDDATEYRTDCSTVQPFLVSATLTGAGIGPNFSVNEGESFSIEINALSDEADGQTFSYAYVPSGISLDDYTPPPNPSSFTVNSSQVVDGRITFEITDDNIPNEGETIIIELFEDNENWNWENASANGTRTFEIKINDALTNAPLIVEAQINGTEGSAPNYSIREGNTFNIEFNALGNDFENQDFPIIFEVTGNSQPEDYNGSTSPSSFTVNASTPIDGSIAFEITNDGVDESGETIVITLPKPTSNYEWANAEADGSLSFEIILTDAFLQTSTFSSAIVGANQDANGNYFVNEGDEIEIHIEANEINLPQGSPFTFEYQVSTTGDSNDYVVESSNPYTFTIDNTSNPDGKLNIKVNTDNFNDGGETITIVLQSNENVLWEDGYDQITDFYEDASFTFEIVDVPPIGFNIKAELENTGGTEGNGIQAGRDGAIEDGMGTDTFTLTLKNNDGSPYVTDQELVFQINFIPDPNPQNDGKSADESDFIIPTPSEIRIAPRTSSGSITVQLPQETEDDILHEYYLAAVTQDTESPPIRMPEALQAKIIDDEGKFRVFYTIDSSNLFLADYPGAGCCAHNNVEEGESIKFSFNAEKGVILNEEYKIGISYPKATHPEDVMIDALQGESEDFYNTAEFEELFDNSDNPPKRIEIITSEVIENDPDFNLSIRTIADGDPKEKFAIELTSQSDNFLLISSKITYPDYVIIPTIQASLQVLDDTADEENQEDKGVFNIKLEDEAGAPIDMSIYYTIEGSAINGTDYVFLRDSIFFARGEIEKTIDIEAIADDFPEDTKTIILTLLDKKGYSISSNNRGIVTIPKNDQDLIEYSVTLTALQDIITELSGSNVGTFDVSISPANTSGNDVIVNYAFIDNGKPNPATEGEGNDFTQSGNGQLIFVSGGPSTQQITVTALADPETGPEVPETITLSLVDGNQYSAAATPVAVMEILSTEVNRDRLDENALEVQVLSNTCANSNEGNVIIKNNSPFAYLATIVKEDGEEITFSLNPPKGEEENGEIEIENLPSGRHLVSFKFEDESIELIPPIFEIFIEALNGTSLKAKSIDFSSKMGYLKVSGSRKYIVYNNEKEYVFDTQGYDETIISVPLEDGVNNLKIKGEAACQGILETTLNLTELTIYPNPSQGRIIINGFLRDSKAKVFVTSLEGKNIYTETMEIKNNRLDLDLSFFPSALYIVNVATESGENIEFKLLKN</sequence>
<dbReference type="GO" id="GO:0035591">
    <property type="term" value="F:signaling adaptor activity"/>
    <property type="evidence" value="ECO:0007669"/>
    <property type="project" value="TreeGrafter"/>
</dbReference>
<keyword evidence="1" id="KW-0433">Leucine-rich repeat</keyword>
<organism evidence="7 8">
    <name type="scientific">Maribacter algicola</name>
    <dbReference type="NCBI Taxonomy" id="2498892"/>
    <lineage>
        <taxon>Bacteria</taxon>
        <taxon>Pseudomonadati</taxon>
        <taxon>Bacteroidota</taxon>
        <taxon>Flavobacteriia</taxon>
        <taxon>Flavobacteriales</taxon>
        <taxon>Flavobacteriaceae</taxon>
        <taxon>Maribacter</taxon>
    </lineage>
</organism>
<dbReference type="InterPro" id="IPR052574">
    <property type="entry name" value="CDIRP"/>
</dbReference>
<evidence type="ECO:0000256" key="2">
    <source>
        <dbReference type="ARBA" id="ARBA00022729"/>
    </source>
</evidence>
<keyword evidence="4" id="KW-0106">Calcium</keyword>
<dbReference type="InterPro" id="IPR026444">
    <property type="entry name" value="Secre_tail"/>
</dbReference>
<dbReference type="SUPFAM" id="SSF141072">
    <property type="entry name" value="CalX-like"/>
    <property type="match status" value="2"/>
</dbReference>
<dbReference type="InterPro" id="IPR003644">
    <property type="entry name" value="Calx_beta"/>
</dbReference>
<evidence type="ECO:0000313" key="7">
    <source>
        <dbReference type="EMBL" id="RRQ49897.1"/>
    </source>
</evidence>
<dbReference type="NCBIfam" id="TIGR04183">
    <property type="entry name" value="Por_Secre_tail"/>
    <property type="match status" value="1"/>
</dbReference>
<reference evidence="8" key="2">
    <citation type="submission" date="2018-12" db="EMBL/GenBank/DDBJ databases">
        <title>Maribacter lutimaris sp. nov., isolated from marine sediment.</title>
        <authorList>
            <person name="Kim K.K."/>
        </authorList>
    </citation>
    <scope>NUCLEOTIDE SEQUENCE [LARGE SCALE GENOMIC DNA]</scope>
    <source>
        <strain evidence="8">PoM-212</strain>
    </source>
</reference>
<evidence type="ECO:0000259" key="6">
    <source>
        <dbReference type="Pfam" id="PF18962"/>
    </source>
</evidence>
<dbReference type="PANTHER" id="PTHR47566:SF1">
    <property type="entry name" value="PROTEIN NUD1"/>
    <property type="match status" value="1"/>
</dbReference>
<keyword evidence="2" id="KW-0732">Signal</keyword>
<feature type="domain" description="Calx-beta" evidence="5">
    <location>
        <begin position="1312"/>
        <end position="1394"/>
    </location>
</feature>
<dbReference type="Pfam" id="PF03160">
    <property type="entry name" value="Calx-beta"/>
    <property type="match status" value="3"/>
</dbReference>
<evidence type="ECO:0000256" key="4">
    <source>
        <dbReference type="ARBA" id="ARBA00022837"/>
    </source>
</evidence>
<dbReference type="InterPro" id="IPR032675">
    <property type="entry name" value="LRR_dom_sf"/>
</dbReference>
<keyword evidence="3" id="KW-0677">Repeat</keyword>
<reference evidence="8" key="1">
    <citation type="submission" date="2018-08" db="EMBL/GenBank/DDBJ databases">
        <authorList>
            <person name="Khan S.A."/>
            <person name="J S.E."/>
        </authorList>
    </citation>
    <scope>NUCLEOTIDE SEQUENCE [LARGE SCALE GENOMIC DNA]</scope>
    <source>
        <strain evidence="8">PoM-212</strain>
    </source>
</reference>
<feature type="domain" description="Secretion system C-terminal sorting" evidence="6">
    <location>
        <begin position="1599"/>
        <end position="1667"/>
    </location>
</feature>
<dbReference type="InterPro" id="IPR038081">
    <property type="entry name" value="CalX-like_sf"/>
</dbReference>
<dbReference type="SUPFAM" id="SSF52058">
    <property type="entry name" value="L domain-like"/>
    <property type="match status" value="2"/>
</dbReference>
<evidence type="ECO:0000256" key="1">
    <source>
        <dbReference type="ARBA" id="ARBA00022614"/>
    </source>
</evidence>
<feature type="domain" description="Calx-beta" evidence="5">
    <location>
        <begin position="1194"/>
        <end position="1267"/>
    </location>
</feature>
<dbReference type="GO" id="GO:0016020">
    <property type="term" value="C:membrane"/>
    <property type="evidence" value="ECO:0007669"/>
    <property type="project" value="InterPro"/>
</dbReference>
<dbReference type="Pfam" id="PF18962">
    <property type="entry name" value="Por_Secre_tail"/>
    <property type="match status" value="1"/>
</dbReference>